<dbReference type="OrthoDB" id="9790209at2"/>
<feature type="transmembrane region" description="Helical" evidence="7">
    <location>
        <begin position="331"/>
        <end position="351"/>
    </location>
</feature>
<comment type="caution">
    <text evidence="9">The sequence shown here is derived from an EMBL/GenBank/DDBJ whole genome shotgun (WGS) entry which is preliminary data.</text>
</comment>
<dbReference type="Proteomes" id="UP000264310">
    <property type="component" value="Unassembled WGS sequence"/>
</dbReference>
<dbReference type="EMBL" id="QURL01000008">
    <property type="protein sequence ID" value="RFC62194.1"/>
    <property type="molecule type" value="Genomic_DNA"/>
</dbReference>
<dbReference type="GO" id="GO:0005886">
    <property type="term" value="C:plasma membrane"/>
    <property type="evidence" value="ECO:0007669"/>
    <property type="project" value="UniProtKB-SubCell"/>
</dbReference>
<evidence type="ECO:0000256" key="4">
    <source>
        <dbReference type="ARBA" id="ARBA00022692"/>
    </source>
</evidence>
<accession>A0A371WZI8</accession>
<keyword evidence="2" id="KW-1003">Cell membrane</keyword>
<dbReference type="GO" id="GO:0022857">
    <property type="term" value="F:transmembrane transporter activity"/>
    <property type="evidence" value="ECO:0007669"/>
    <property type="project" value="UniProtKB-UniRule"/>
</dbReference>
<feature type="transmembrane region" description="Helical" evidence="7">
    <location>
        <begin position="215"/>
        <end position="233"/>
    </location>
</feature>
<feature type="domain" description="TRAP C4-dicarboxylate transport system permease DctM subunit" evidence="8">
    <location>
        <begin position="6"/>
        <end position="414"/>
    </location>
</feature>
<keyword evidence="5 7" id="KW-1133">Transmembrane helix</keyword>
<evidence type="ECO:0000256" key="1">
    <source>
        <dbReference type="ARBA" id="ARBA00004429"/>
    </source>
</evidence>
<keyword evidence="4 7" id="KW-0812">Transmembrane</keyword>
<evidence type="ECO:0000256" key="2">
    <source>
        <dbReference type="ARBA" id="ARBA00022475"/>
    </source>
</evidence>
<keyword evidence="10" id="KW-1185">Reference proteome</keyword>
<keyword evidence="7" id="KW-0813">Transport</keyword>
<feature type="transmembrane region" description="Helical" evidence="7">
    <location>
        <begin position="357"/>
        <end position="379"/>
    </location>
</feature>
<dbReference type="AlphaFoldDB" id="A0A371WZI8"/>
<feature type="transmembrane region" description="Helical" evidence="7">
    <location>
        <begin position="239"/>
        <end position="258"/>
    </location>
</feature>
<dbReference type="NCBIfam" id="TIGR00786">
    <property type="entry name" value="dctM"/>
    <property type="match status" value="1"/>
</dbReference>
<evidence type="ECO:0000313" key="9">
    <source>
        <dbReference type="EMBL" id="RFC62194.1"/>
    </source>
</evidence>
<feature type="transmembrane region" description="Helical" evidence="7">
    <location>
        <begin position="46"/>
        <end position="68"/>
    </location>
</feature>
<dbReference type="RefSeq" id="WP_116684462.1">
    <property type="nucleotide sequence ID" value="NZ_QURL01000008.1"/>
</dbReference>
<proteinExistence type="inferred from homology"/>
<comment type="subcellular location">
    <subcellularLocation>
        <location evidence="1 7">Cell inner membrane</location>
        <topology evidence="1 7">Multi-pass membrane protein</topology>
    </subcellularLocation>
</comment>
<organism evidence="9 10">
    <name type="scientific">Fulvimarina endophytica</name>
    <dbReference type="NCBI Taxonomy" id="2293836"/>
    <lineage>
        <taxon>Bacteria</taxon>
        <taxon>Pseudomonadati</taxon>
        <taxon>Pseudomonadota</taxon>
        <taxon>Alphaproteobacteria</taxon>
        <taxon>Hyphomicrobiales</taxon>
        <taxon>Aurantimonadaceae</taxon>
        <taxon>Fulvimarina</taxon>
    </lineage>
</organism>
<keyword evidence="3 7" id="KW-0997">Cell inner membrane</keyword>
<comment type="subunit">
    <text evidence="7">The complex comprises the extracytoplasmic solute receptor protein and the two transmembrane proteins.</text>
</comment>
<dbReference type="PIRSF" id="PIRSF006066">
    <property type="entry name" value="HI0050"/>
    <property type="match status" value="1"/>
</dbReference>
<evidence type="ECO:0000259" key="8">
    <source>
        <dbReference type="Pfam" id="PF06808"/>
    </source>
</evidence>
<evidence type="ECO:0000256" key="7">
    <source>
        <dbReference type="RuleBase" id="RU369079"/>
    </source>
</evidence>
<evidence type="ECO:0000313" key="10">
    <source>
        <dbReference type="Proteomes" id="UP000264310"/>
    </source>
</evidence>
<comment type="function">
    <text evidence="7">Part of the tripartite ATP-independent periplasmic (TRAP) transport system.</text>
</comment>
<dbReference type="InterPro" id="IPR004681">
    <property type="entry name" value="TRAP_DctM"/>
</dbReference>
<evidence type="ECO:0000256" key="5">
    <source>
        <dbReference type="ARBA" id="ARBA00022989"/>
    </source>
</evidence>
<dbReference type="PANTHER" id="PTHR33362:SF3">
    <property type="entry name" value="SIALIC ACID TRAP TRANSPORTER PERMEASE PROTEIN SIAT"/>
    <property type="match status" value="1"/>
</dbReference>
<feature type="transmembrane region" description="Helical" evidence="7">
    <location>
        <begin position="270"/>
        <end position="291"/>
    </location>
</feature>
<evidence type="ECO:0000256" key="6">
    <source>
        <dbReference type="ARBA" id="ARBA00023136"/>
    </source>
</evidence>
<feature type="transmembrane region" description="Helical" evidence="7">
    <location>
        <begin position="391"/>
        <end position="412"/>
    </location>
</feature>
<dbReference type="PANTHER" id="PTHR33362">
    <property type="entry name" value="SIALIC ACID TRAP TRANSPORTER PERMEASE PROTEIN SIAT-RELATED"/>
    <property type="match status" value="1"/>
</dbReference>
<feature type="transmembrane region" description="Helical" evidence="7">
    <location>
        <begin position="303"/>
        <end position="324"/>
    </location>
</feature>
<dbReference type="Pfam" id="PF06808">
    <property type="entry name" value="DctM"/>
    <property type="match status" value="1"/>
</dbReference>
<reference evidence="9 10" key="1">
    <citation type="submission" date="2018-08" db="EMBL/GenBank/DDBJ databases">
        <title>Fulvimarina sp. 85, whole genome shotgun sequence.</title>
        <authorList>
            <person name="Tuo L."/>
        </authorList>
    </citation>
    <scope>NUCLEOTIDE SEQUENCE [LARGE SCALE GENOMIC DNA]</scope>
    <source>
        <strain evidence="9 10">85</strain>
    </source>
</reference>
<gene>
    <name evidence="9" type="ORF">DYI37_16930</name>
</gene>
<feature type="transmembrane region" description="Helical" evidence="7">
    <location>
        <begin position="80"/>
        <end position="106"/>
    </location>
</feature>
<sequence length="424" mass="44157">MIALLFGLLVVLLVLGVPVAFALGLAAMATIWQGDLMPLLIVPQESIRAINSFPLLAIPFFILAGFLMQSGGISRRLVEFSNTLVGAMQGGLAIVAIVTSLFFAAISGSGTATAAAVGSILIPAMIAKGYSRDYAAANQAASGALGVVIPPSIPLILFGVAANVSIGDMFLAAIFPGILVAVCLCIYAYVYAGRHPHVSEERSSLGDILRAGRKALLAILMPIVVLGGIYGGIVTPTEAAVIAVVYSLVVGVVVYREIPIRQLPVVFRQSAVTSAVILVIIATAGLYGRIILSLQVPAIISDWVIASVSSKIVFLIALNLLLLLTGMFIEAAAAILILTPILLPIAISFGIDPVHFGVIVVVNLAMGMFTPPVGLNLFIVSQISGAGIAQLSRAILPFVVIVFSAVLIVSFWPDLSLWLPSLSK</sequence>
<keyword evidence="6 7" id="KW-0472">Membrane</keyword>
<comment type="similarity">
    <text evidence="7">Belongs to the TRAP transporter large permease family.</text>
</comment>
<protein>
    <recommendedName>
        <fullName evidence="7">TRAP transporter large permease protein</fullName>
    </recommendedName>
</protein>
<feature type="transmembrane region" description="Helical" evidence="7">
    <location>
        <begin position="112"/>
        <end position="131"/>
    </location>
</feature>
<feature type="transmembrane region" description="Helical" evidence="7">
    <location>
        <begin position="170"/>
        <end position="194"/>
    </location>
</feature>
<evidence type="ECO:0000256" key="3">
    <source>
        <dbReference type="ARBA" id="ARBA00022519"/>
    </source>
</evidence>
<feature type="transmembrane region" description="Helical" evidence="7">
    <location>
        <begin position="143"/>
        <end position="164"/>
    </location>
</feature>
<dbReference type="InterPro" id="IPR010656">
    <property type="entry name" value="DctM"/>
</dbReference>
<name>A0A371WZI8_9HYPH</name>